<organism evidence="1 2">
    <name type="scientific">Streptomyces iakyrus</name>
    <dbReference type="NCBI Taxonomy" id="68219"/>
    <lineage>
        <taxon>Bacteria</taxon>
        <taxon>Bacillati</taxon>
        <taxon>Actinomycetota</taxon>
        <taxon>Actinomycetes</taxon>
        <taxon>Kitasatosporales</taxon>
        <taxon>Streptomycetaceae</taxon>
        <taxon>Streptomyces</taxon>
    </lineage>
</organism>
<evidence type="ECO:0000313" key="1">
    <source>
        <dbReference type="EMBL" id="MFJ4077711.1"/>
    </source>
</evidence>
<reference evidence="1 2" key="1">
    <citation type="submission" date="2024-10" db="EMBL/GenBank/DDBJ databases">
        <title>The Natural Products Discovery Center: Release of the First 8490 Sequenced Strains for Exploring Actinobacteria Biosynthetic Diversity.</title>
        <authorList>
            <person name="Kalkreuter E."/>
            <person name="Kautsar S.A."/>
            <person name="Yang D."/>
            <person name="Bader C.D."/>
            <person name="Teijaro C.N."/>
            <person name="Fluegel L."/>
            <person name="Davis C.M."/>
            <person name="Simpson J.R."/>
            <person name="Lauterbach L."/>
            <person name="Steele A.D."/>
            <person name="Gui C."/>
            <person name="Meng S."/>
            <person name="Li G."/>
            <person name="Viehrig K."/>
            <person name="Ye F."/>
            <person name="Su P."/>
            <person name="Kiefer A.F."/>
            <person name="Nichols A."/>
            <person name="Cepeda A.J."/>
            <person name="Yan W."/>
            <person name="Fan B."/>
            <person name="Jiang Y."/>
            <person name="Adhikari A."/>
            <person name="Zheng C.-J."/>
            <person name="Schuster L."/>
            <person name="Cowan T.M."/>
            <person name="Smanski M.J."/>
            <person name="Chevrette M.G."/>
            <person name="De Carvalho L.P.S."/>
            <person name="Shen B."/>
        </authorList>
    </citation>
    <scope>NUCLEOTIDE SEQUENCE [LARGE SCALE GENOMIC DNA]</scope>
    <source>
        <strain evidence="1 2">NPDC089932</strain>
    </source>
</reference>
<protein>
    <recommendedName>
        <fullName evidence="3">Monooxygenase</fullName>
    </recommendedName>
</protein>
<evidence type="ECO:0008006" key="3">
    <source>
        <dbReference type="Google" id="ProtNLM"/>
    </source>
</evidence>
<comment type="caution">
    <text evidence="1">The sequence shown here is derived from an EMBL/GenBank/DDBJ whole genome shotgun (WGS) entry which is preliminary data.</text>
</comment>
<accession>A0ABW8F6P7</accession>
<gene>
    <name evidence="1" type="ORF">ACIP2Z_02025</name>
</gene>
<proteinExistence type="predicted"/>
<dbReference type="Proteomes" id="UP001617511">
    <property type="component" value="Unassembled WGS sequence"/>
</dbReference>
<sequence length="68" mass="6956">MQRDAAPPPPQVVTGAQVSGLRLANSPGRGLVAVRPDGHVGFQRGADDPAGLTDWLALIGAAPHPVRV</sequence>
<keyword evidence="2" id="KW-1185">Reference proteome</keyword>
<dbReference type="EMBL" id="JBIVGG010000001">
    <property type="protein sequence ID" value="MFJ4077711.1"/>
    <property type="molecule type" value="Genomic_DNA"/>
</dbReference>
<name>A0ABW8F6P7_9ACTN</name>
<evidence type="ECO:0000313" key="2">
    <source>
        <dbReference type="Proteomes" id="UP001617511"/>
    </source>
</evidence>
<dbReference type="RefSeq" id="WP_402069481.1">
    <property type="nucleotide sequence ID" value="NZ_JBIVGG010000001.1"/>
</dbReference>